<dbReference type="FunFam" id="1.10.730.10:FF:000006">
    <property type="entry name" value="Arginyl-tRNA synthetase 2, mitochondrial"/>
    <property type="match status" value="1"/>
</dbReference>
<dbReference type="SUPFAM" id="SSF52374">
    <property type="entry name" value="Nucleotidylyl transferase"/>
    <property type="match status" value="1"/>
</dbReference>
<dbReference type="FunFam" id="3.40.50.620:FF:000030">
    <property type="entry name" value="Arginine--tRNA ligase"/>
    <property type="match status" value="1"/>
</dbReference>
<dbReference type="PRINTS" id="PR01038">
    <property type="entry name" value="TRNASYNTHARG"/>
</dbReference>
<evidence type="ECO:0000256" key="11">
    <source>
        <dbReference type="HAMAP-Rule" id="MF_00123"/>
    </source>
</evidence>
<evidence type="ECO:0000313" key="16">
    <source>
        <dbReference type="Proteomes" id="UP001056209"/>
    </source>
</evidence>
<name>A0A9Q8X2P3_9ENTR</name>
<keyword evidence="9 11" id="KW-0030">Aminoacyl-tRNA synthetase</keyword>
<dbReference type="InterPro" id="IPR009080">
    <property type="entry name" value="tRNAsynth_Ia_anticodon-bd"/>
</dbReference>
<dbReference type="PROSITE" id="PS00178">
    <property type="entry name" value="AA_TRNA_LIGASE_I"/>
    <property type="match status" value="1"/>
</dbReference>
<keyword evidence="4 11" id="KW-0963">Cytoplasm</keyword>
<comment type="similarity">
    <text evidence="2 11 12">Belongs to the class-I aminoacyl-tRNA synthetase family.</text>
</comment>
<evidence type="ECO:0000256" key="5">
    <source>
        <dbReference type="ARBA" id="ARBA00022598"/>
    </source>
</evidence>
<accession>A0A9Q8X2P3</accession>
<keyword evidence="7 11" id="KW-0067">ATP-binding</keyword>
<evidence type="ECO:0000256" key="9">
    <source>
        <dbReference type="ARBA" id="ARBA00023146"/>
    </source>
</evidence>
<dbReference type="HAMAP" id="MF_00123">
    <property type="entry name" value="Arg_tRNA_synth"/>
    <property type="match status" value="1"/>
</dbReference>
<evidence type="ECO:0000256" key="10">
    <source>
        <dbReference type="ARBA" id="ARBA00049339"/>
    </source>
</evidence>
<keyword evidence="8 11" id="KW-0648">Protein biosynthesis</keyword>
<feature type="domain" description="Arginyl tRNA synthetase N-terminal" evidence="14">
    <location>
        <begin position="5"/>
        <end position="88"/>
    </location>
</feature>
<keyword evidence="6 11" id="KW-0547">Nucleotide-binding</keyword>
<evidence type="ECO:0000259" key="13">
    <source>
        <dbReference type="SMART" id="SM00836"/>
    </source>
</evidence>
<dbReference type="InterPro" id="IPR008909">
    <property type="entry name" value="DALR_anticod-bd"/>
</dbReference>
<dbReference type="Pfam" id="PF05746">
    <property type="entry name" value="DALR_1"/>
    <property type="match status" value="1"/>
</dbReference>
<comment type="subcellular location">
    <subcellularLocation>
        <location evidence="1 11">Cytoplasm</location>
    </subcellularLocation>
</comment>
<dbReference type="GO" id="GO:0005737">
    <property type="term" value="C:cytoplasm"/>
    <property type="evidence" value="ECO:0007669"/>
    <property type="project" value="UniProtKB-SubCell"/>
</dbReference>
<dbReference type="EMBL" id="CP097753">
    <property type="protein sequence ID" value="URJ28311.1"/>
    <property type="molecule type" value="Genomic_DNA"/>
</dbReference>
<evidence type="ECO:0000259" key="14">
    <source>
        <dbReference type="SMART" id="SM01016"/>
    </source>
</evidence>
<keyword evidence="5 11" id="KW-0436">Ligase</keyword>
<dbReference type="PANTHER" id="PTHR11956:SF5">
    <property type="entry name" value="ARGININE--TRNA LIGASE, CYTOPLASMIC"/>
    <property type="match status" value="1"/>
</dbReference>
<evidence type="ECO:0000256" key="6">
    <source>
        <dbReference type="ARBA" id="ARBA00022741"/>
    </source>
</evidence>
<comment type="subunit">
    <text evidence="3 11">Monomer.</text>
</comment>
<dbReference type="SUPFAM" id="SSF55190">
    <property type="entry name" value="Arginyl-tRNA synthetase (ArgRS), N-terminal 'additional' domain"/>
    <property type="match status" value="1"/>
</dbReference>
<evidence type="ECO:0000256" key="1">
    <source>
        <dbReference type="ARBA" id="ARBA00004496"/>
    </source>
</evidence>
<proteinExistence type="inferred from homology"/>
<dbReference type="InterPro" id="IPR001412">
    <property type="entry name" value="aa-tRNA-synth_I_CS"/>
</dbReference>
<dbReference type="Gene3D" id="3.30.1360.70">
    <property type="entry name" value="Arginyl tRNA synthetase N-terminal domain"/>
    <property type="match status" value="1"/>
</dbReference>
<gene>
    <name evidence="11 15" type="primary">argS</name>
    <name evidence="15" type="ORF">M9393_00915</name>
</gene>
<dbReference type="Proteomes" id="UP001056209">
    <property type="component" value="Chromosome"/>
</dbReference>
<dbReference type="SUPFAM" id="SSF47323">
    <property type="entry name" value="Anticodon-binding domain of a subclass of class I aminoacyl-tRNA synthetases"/>
    <property type="match status" value="1"/>
</dbReference>
<dbReference type="CDD" id="cd00671">
    <property type="entry name" value="ArgRS_core"/>
    <property type="match status" value="1"/>
</dbReference>
<feature type="short sequence motif" description="'HIGH' region" evidence="11">
    <location>
        <begin position="123"/>
        <end position="133"/>
    </location>
</feature>
<dbReference type="Gene3D" id="3.40.50.620">
    <property type="entry name" value="HUPs"/>
    <property type="match status" value="1"/>
</dbReference>
<protein>
    <recommendedName>
        <fullName evidence="11">Arginine--tRNA ligase</fullName>
        <ecNumber evidence="11">6.1.1.19</ecNumber>
    </recommendedName>
    <alternativeName>
        <fullName evidence="11">Arginyl-tRNA synthetase</fullName>
        <shortName evidence="11">ArgRS</shortName>
    </alternativeName>
</protein>
<dbReference type="RefSeq" id="WP_250248746.1">
    <property type="nucleotide sequence ID" value="NZ_CP097753.1"/>
</dbReference>
<dbReference type="GO" id="GO:0004814">
    <property type="term" value="F:arginine-tRNA ligase activity"/>
    <property type="evidence" value="ECO:0007669"/>
    <property type="project" value="UniProtKB-UniRule"/>
</dbReference>
<dbReference type="NCBIfam" id="TIGR00456">
    <property type="entry name" value="argS"/>
    <property type="match status" value="1"/>
</dbReference>
<dbReference type="InterPro" id="IPR001278">
    <property type="entry name" value="Arg-tRNA-ligase"/>
</dbReference>
<evidence type="ECO:0000256" key="7">
    <source>
        <dbReference type="ARBA" id="ARBA00022840"/>
    </source>
</evidence>
<dbReference type="GO" id="GO:0005524">
    <property type="term" value="F:ATP binding"/>
    <property type="evidence" value="ECO:0007669"/>
    <property type="project" value="UniProtKB-UniRule"/>
</dbReference>
<dbReference type="SMART" id="SM01016">
    <property type="entry name" value="Arg_tRNA_synt_N"/>
    <property type="match status" value="1"/>
</dbReference>
<reference evidence="15" key="1">
    <citation type="submission" date="2022-05" db="EMBL/GenBank/DDBJ databases">
        <title>Impact of host demography and evolutionary history on endosymbiont molecular evolution: a test in carpenter ants (Genus Camponotus) and their Blochmannia endosymbionts.</title>
        <authorList>
            <person name="Manthey J.D."/>
            <person name="Giron J.C."/>
            <person name="Hruska J.P."/>
        </authorList>
    </citation>
    <scope>NUCLEOTIDE SEQUENCE</scope>
    <source>
        <strain evidence="15">C-039</strain>
    </source>
</reference>
<dbReference type="InterPro" id="IPR036695">
    <property type="entry name" value="Arg-tRNA-synth_N_sf"/>
</dbReference>
<dbReference type="EC" id="6.1.1.19" evidence="11"/>
<comment type="catalytic activity">
    <reaction evidence="10 11">
        <text>tRNA(Arg) + L-arginine + ATP = L-arginyl-tRNA(Arg) + AMP + diphosphate</text>
        <dbReference type="Rhea" id="RHEA:20301"/>
        <dbReference type="Rhea" id="RHEA-COMP:9658"/>
        <dbReference type="Rhea" id="RHEA-COMP:9673"/>
        <dbReference type="ChEBI" id="CHEBI:30616"/>
        <dbReference type="ChEBI" id="CHEBI:32682"/>
        <dbReference type="ChEBI" id="CHEBI:33019"/>
        <dbReference type="ChEBI" id="CHEBI:78442"/>
        <dbReference type="ChEBI" id="CHEBI:78513"/>
        <dbReference type="ChEBI" id="CHEBI:456215"/>
        <dbReference type="EC" id="6.1.1.19"/>
    </reaction>
</comment>
<organism evidence="15 16">
    <name type="scientific">Candidatus Blochmannia vicinus</name>
    <name type="common">nom. nud.</name>
    <dbReference type="NCBI Taxonomy" id="251540"/>
    <lineage>
        <taxon>Bacteria</taxon>
        <taxon>Pseudomonadati</taxon>
        <taxon>Pseudomonadota</taxon>
        <taxon>Gammaproteobacteria</taxon>
        <taxon>Enterobacterales</taxon>
        <taxon>Enterobacteriaceae</taxon>
        <taxon>ant endosymbionts</taxon>
        <taxon>Candidatus Blochmanniella</taxon>
    </lineage>
</organism>
<dbReference type="PANTHER" id="PTHR11956">
    <property type="entry name" value="ARGINYL-TRNA SYNTHETASE"/>
    <property type="match status" value="1"/>
</dbReference>
<dbReference type="InterPro" id="IPR005148">
    <property type="entry name" value="Arg-tRNA-synth_N"/>
</dbReference>
<dbReference type="Pfam" id="PF03485">
    <property type="entry name" value="Arg_tRNA_synt_N"/>
    <property type="match status" value="1"/>
</dbReference>
<dbReference type="InterPro" id="IPR035684">
    <property type="entry name" value="ArgRS_core"/>
</dbReference>
<dbReference type="AlphaFoldDB" id="A0A9Q8X2P3"/>
<dbReference type="Pfam" id="PF00750">
    <property type="entry name" value="tRNA-synt_1d"/>
    <property type="match status" value="1"/>
</dbReference>
<dbReference type="SMART" id="SM00836">
    <property type="entry name" value="DALR_1"/>
    <property type="match status" value="1"/>
</dbReference>
<evidence type="ECO:0000313" key="15">
    <source>
        <dbReference type="EMBL" id="URJ28311.1"/>
    </source>
</evidence>
<dbReference type="InterPro" id="IPR014729">
    <property type="entry name" value="Rossmann-like_a/b/a_fold"/>
</dbReference>
<evidence type="ECO:0000256" key="3">
    <source>
        <dbReference type="ARBA" id="ARBA00011245"/>
    </source>
</evidence>
<evidence type="ECO:0000256" key="12">
    <source>
        <dbReference type="RuleBase" id="RU363038"/>
    </source>
</evidence>
<evidence type="ECO:0000256" key="2">
    <source>
        <dbReference type="ARBA" id="ARBA00005594"/>
    </source>
</evidence>
<evidence type="ECO:0000256" key="4">
    <source>
        <dbReference type="ARBA" id="ARBA00022490"/>
    </source>
</evidence>
<dbReference type="GO" id="GO:0006420">
    <property type="term" value="P:arginyl-tRNA aminoacylation"/>
    <property type="evidence" value="ECO:0007669"/>
    <property type="project" value="UniProtKB-UniRule"/>
</dbReference>
<sequence length="581" mass="66479">MNIQTFLLKKINQALLLITNKSIFNLIQIQQSTRKEFGDYQINGLITISKKLNIPVEELAKKIIKFIDLNEIAQTTKIEPPGFINIFLNPKWISHQINNIFSVPRLGITPVTPKTIVIDYSSPNIAKEMHVGHLRSTVIGDSVARVLSFLGHNVIKANHIGDWGTQFGMLIAYIEKNIQSEFILNKSIQLSTLEHFYQEAKKMYDIDPNFAELSRNYVLKLQKGDKYCCRIWKRLVDISVSNNQNTYIRLNVTLKKSDIMGESFYNNMLPKIVSDLKNKGLAITSNGAVVVPLKNYNNRNGAPFGVIIQKKDGAYLYSTTDIACIKYRCKMLHADRIIYYIDSRQKQHIMQAQEIAHKAGYLDTSVLLEHHICGMLLGKDKKPFKTRSGNALKLKTLLDEALKRARLLILSKNPHLKNSQINKLAHIISIGAIKYSELSKNRIINYIFDWNNMLKFEGNTAPYIQYACTRIFSIFEQSKQLDFQPKQNNIKLETEEEKLLAICLLQFEEIITTVASQGAPHILCSYLYKLSVLFSSFYEHCPIIKATNIHIKHSRLKLALITVRILKKGLNLLGIKTVKHM</sequence>
<dbReference type="Gene3D" id="1.10.730.10">
    <property type="entry name" value="Isoleucyl-tRNA Synthetase, Domain 1"/>
    <property type="match status" value="1"/>
</dbReference>
<feature type="domain" description="DALR anticodon binding" evidence="13">
    <location>
        <begin position="464"/>
        <end position="581"/>
    </location>
</feature>
<evidence type="ECO:0000256" key="8">
    <source>
        <dbReference type="ARBA" id="ARBA00022917"/>
    </source>
</evidence>